<keyword evidence="3" id="KW-1185">Reference proteome</keyword>
<organism evidence="2 3">
    <name type="scientific">Phytohabitans flavus</name>
    <dbReference type="NCBI Taxonomy" id="1076124"/>
    <lineage>
        <taxon>Bacteria</taxon>
        <taxon>Bacillati</taxon>
        <taxon>Actinomycetota</taxon>
        <taxon>Actinomycetes</taxon>
        <taxon>Micromonosporales</taxon>
        <taxon>Micromonosporaceae</taxon>
    </lineage>
</organism>
<protein>
    <submittedName>
        <fullName evidence="2">Uncharacterized protein</fullName>
    </submittedName>
</protein>
<evidence type="ECO:0000256" key="1">
    <source>
        <dbReference type="SAM" id="Phobius"/>
    </source>
</evidence>
<sequence length="299" mass="32526">MSGPPPDEGALEAGGSWLRRSWSNASPSLRIACVAMWGAGGAATVLGAIGDFAGWWESMPFLTNVASTVTGALFSVPLALVVFQGFAANETQKRDQRGVALLAKATVRDILHDITGLAPDATDLDQLADRLRKLDDELLPAAQDNRSQPLLAAAVGEWREVHELWSRTLVSQERAQRLLHDAATRWRFMREHVQPHMVRQQLGWISTEDTKEIGRLLTAASVSYWDPGELDDELVRAMEALLTADDLRPLSRYFSGSHYAIVAGIDEQVEQSQAAVASTTALIAAVRRLAAAHGWAEPG</sequence>
<keyword evidence="1" id="KW-1133">Transmembrane helix</keyword>
<keyword evidence="1" id="KW-0812">Transmembrane</keyword>
<feature type="transmembrane region" description="Helical" evidence="1">
    <location>
        <begin position="61"/>
        <end position="87"/>
    </location>
</feature>
<keyword evidence="1" id="KW-0472">Membrane</keyword>
<name>A0A6F8XXC5_9ACTN</name>
<accession>A0A6F8XXC5</accession>
<dbReference type="AlphaFoldDB" id="A0A6F8XXC5"/>
<reference evidence="2 3" key="2">
    <citation type="submission" date="2020-03" db="EMBL/GenBank/DDBJ databases">
        <authorList>
            <person name="Ichikawa N."/>
            <person name="Kimura A."/>
            <person name="Kitahashi Y."/>
            <person name="Uohara A."/>
        </authorList>
    </citation>
    <scope>NUCLEOTIDE SEQUENCE [LARGE SCALE GENOMIC DNA]</scope>
    <source>
        <strain evidence="2 3">NBRC 107702</strain>
    </source>
</reference>
<feature type="transmembrane region" description="Helical" evidence="1">
    <location>
        <begin position="29"/>
        <end position="49"/>
    </location>
</feature>
<evidence type="ECO:0000313" key="2">
    <source>
        <dbReference type="EMBL" id="BCB78512.1"/>
    </source>
</evidence>
<dbReference type="EMBL" id="AP022870">
    <property type="protein sequence ID" value="BCB78512.1"/>
    <property type="molecule type" value="Genomic_DNA"/>
</dbReference>
<evidence type="ECO:0000313" key="3">
    <source>
        <dbReference type="Proteomes" id="UP000502508"/>
    </source>
</evidence>
<dbReference type="Proteomes" id="UP000502508">
    <property type="component" value="Chromosome"/>
</dbReference>
<dbReference type="RefSeq" id="WP_173038142.1">
    <property type="nucleotide sequence ID" value="NZ_AP022870.1"/>
</dbReference>
<reference evidence="2 3" key="1">
    <citation type="submission" date="2020-03" db="EMBL/GenBank/DDBJ databases">
        <title>Whole genome shotgun sequence of Phytohabitans flavus NBRC 107702.</title>
        <authorList>
            <person name="Komaki H."/>
            <person name="Tamura T."/>
        </authorList>
    </citation>
    <scope>NUCLEOTIDE SEQUENCE [LARGE SCALE GENOMIC DNA]</scope>
    <source>
        <strain evidence="2 3">NBRC 107702</strain>
    </source>
</reference>
<dbReference type="KEGG" id="pfla:Pflav_049220"/>
<proteinExistence type="predicted"/>
<gene>
    <name evidence="2" type="ORF">Pflav_049220</name>
</gene>